<dbReference type="InterPro" id="IPR002645">
    <property type="entry name" value="STAS_dom"/>
</dbReference>
<dbReference type="GO" id="GO:0043856">
    <property type="term" value="F:anti-sigma factor antagonist activity"/>
    <property type="evidence" value="ECO:0007669"/>
    <property type="project" value="TreeGrafter"/>
</dbReference>
<reference evidence="2" key="1">
    <citation type="journal article" date="2015" name="Nature">
        <title>Complex archaea that bridge the gap between prokaryotes and eukaryotes.</title>
        <authorList>
            <person name="Spang A."/>
            <person name="Saw J.H."/>
            <person name="Jorgensen S.L."/>
            <person name="Zaremba-Niedzwiedzka K."/>
            <person name="Martijn J."/>
            <person name="Lind A.E."/>
            <person name="van Eijk R."/>
            <person name="Schleper C."/>
            <person name="Guy L."/>
            <person name="Ettema T.J."/>
        </authorList>
    </citation>
    <scope>NUCLEOTIDE SEQUENCE</scope>
</reference>
<dbReference type="AlphaFoldDB" id="A0A0F9GXB7"/>
<evidence type="ECO:0000313" key="2">
    <source>
        <dbReference type="EMBL" id="KKM03475.1"/>
    </source>
</evidence>
<dbReference type="InterPro" id="IPR036513">
    <property type="entry name" value="STAS_dom_sf"/>
</dbReference>
<dbReference type="Pfam" id="PF01740">
    <property type="entry name" value="STAS"/>
    <property type="match status" value="1"/>
</dbReference>
<accession>A0A0F9GXB7</accession>
<proteinExistence type="predicted"/>
<comment type="caution">
    <text evidence="2">The sequence shown here is derived from an EMBL/GenBank/DDBJ whole genome shotgun (WGS) entry which is preliminary data.</text>
</comment>
<dbReference type="PANTHER" id="PTHR33495:SF6">
    <property type="entry name" value="ANTI-SIGMA FACTOR ANTAGONIST"/>
    <property type="match status" value="1"/>
</dbReference>
<dbReference type="Gene3D" id="3.30.750.24">
    <property type="entry name" value="STAS domain"/>
    <property type="match status" value="1"/>
</dbReference>
<dbReference type="SUPFAM" id="SSF52091">
    <property type="entry name" value="SpoIIaa-like"/>
    <property type="match status" value="1"/>
</dbReference>
<feature type="domain" description="STAS" evidence="1">
    <location>
        <begin position="5"/>
        <end position="114"/>
    </location>
</feature>
<dbReference type="EMBL" id="LAZR01016672">
    <property type="protein sequence ID" value="KKM03475.1"/>
    <property type="molecule type" value="Genomic_DNA"/>
</dbReference>
<dbReference type="PANTHER" id="PTHR33495">
    <property type="entry name" value="ANTI-SIGMA FACTOR ANTAGONIST TM_1081-RELATED-RELATED"/>
    <property type="match status" value="1"/>
</dbReference>
<sequence length="115" mass="12980">MAKENEITLETHGDVTLFDIRGDVTIFSEPFLNEAYENANNQGTSKILLKFEKTAYINSGGISILIQLLSKTKKNNQQIEITGLSDHFKKIFNMVGITKFANIYDTREEALESMS</sequence>
<organism evidence="2">
    <name type="scientific">marine sediment metagenome</name>
    <dbReference type="NCBI Taxonomy" id="412755"/>
    <lineage>
        <taxon>unclassified sequences</taxon>
        <taxon>metagenomes</taxon>
        <taxon>ecological metagenomes</taxon>
    </lineage>
</organism>
<gene>
    <name evidence="2" type="ORF">LCGC14_1774020</name>
</gene>
<protein>
    <recommendedName>
        <fullName evidence="1">STAS domain-containing protein</fullName>
    </recommendedName>
</protein>
<evidence type="ECO:0000259" key="1">
    <source>
        <dbReference type="PROSITE" id="PS50801"/>
    </source>
</evidence>
<dbReference type="CDD" id="cd07043">
    <property type="entry name" value="STAS_anti-anti-sigma_factors"/>
    <property type="match status" value="1"/>
</dbReference>
<name>A0A0F9GXB7_9ZZZZ</name>
<dbReference type="PROSITE" id="PS50801">
    <property type="entry name" value="STAS"/>
    <property type="match status" value="1"/>
</dbReference>